<proteinExistence type="predicted"/>
<keyword evidence="4" id="KW-0689">Ribosomal protein</keyword>
<evidence type="ECO:0000256" key="2">
    <source>
        <dbReference type="ARBA" id="ARBA00023315"/>
    </source>
</evidence>
<feature type="domain" description="N-acetyltransferase" evidence="3">
    <location>
        <begin position="3"/>
        <end position="144"/>
    </location>
</feature>
<comment type="caution">
    <text evidence="4">The sequence shown here is derived from an EMBL/GenBank/DDBJ whole genome shotgun (WGS) entry which is preliminary data.</text>
</comment>
<protein>
    <submittedName>
        <fullName evidence="4">Ribosomal protein S18 acetylase RimI-like enzyme</fullName>
    </submittedName>
</protein>
<dbReference type="Proteomes" id="UP000530564">
    <property type="component" value="Unassembled WGS sequence"/>
</dbReference>
<dbReference type="SUPFAM" id="SSF55729">
    <property type="entry name" value="Acyl-CoA N-acyltransferases (Nat)"/>
    <property type="match status" value="1"/>
</dbReference>
<dbReference type="CDD" id="cd04301">
    <property type="entry name" value="NAT_SF"/>
    <property type="match status" value="1"/>
</dbReference>
<gene>
    <name evidence="4" type="ORF">GGQ61_002727</name>
</gene>
<dbReference type="PROSITE" id="PS51186">
    <property type="entry name" value="GNAT"/>
    <property type="match status" value="1"/>
</dbReference>
<dbReference type="InterPro" id="IPR000182">
    <property type="entry name" value="GNAT_dom"/>
</dbReference>
<dbReference type="PANTHER" id="PTHR43800">
    <property type="entry name" value="PEPTIDYL-LYSINE N-ACETYLTRANSFERASE YJAB"/>
    <property type="match status" value="1"/>
</dbReference>
<dbReference type="GO" id="GO:0016747">
    <property type="term" value="F:acyltransferase activity, transferring groups other than amino-acyl groups"/>
    <property type="evidence" value="ECO:0007669"/>
    <property type="project" value="InterPro"/>
</dbReference>
<dbReference type="AlphaFoldDB" id="A0A840A1X6"/>
<dbReference type="Pfam" id="PF13508">
    <property type="entry name" value="Acetyltransf_7"/>
    <property type="match status" value="1"/>
</dbReference>
<dbReference type="GO" id="GO:0005840">
    <property type="term" value="C:ribosome"/>
    <property type="evidence" value="ECO:0007669"/>
    <property type="project" value="UniProtKB-KW"/>
</dbReference>
<evidence type="ECO:0000313" key="5">
    <source>
        <dbReference type="Proteomes" id="UP000530564"/>
    </source>
</evidence>
<dbReference type="Gene3D" id="3.40.630.30">
    <property type="match status" value="1"/>
</dbReference>
<keyword evidence="5" id="KW-1185">Reference proteome</keyword>
<name>A0A840A1X6_9CAUL</name>
<keyword evidence="4" id="KW-0687">Ribonucleoprotein</keyword>
<dbReference type="RefSeq" id="WP_183773585.1">
    <property type="nucleotide sequence ID" value="NZ_JACIDK010000003.1"/>
</dbReference>
<keyword evidence="2" id="KW-0012">Acyltransferase</keyword>
<accession>A0A840A1X6</accession>
<organism evidence="4 5">
    <name type="scientific">Phenylobacterium haematophilum</name>
    <dbReference type="NCBI Taxonomy" id="98513"/>
    <lineage>
        <taxon>Bacteria</taxon>
        <taxon>Pseudomonadati</taxon>
        <taxon>Pseudomonadota</taxon>
        <taxon>Alphaproteobacteria</taxon>
        <taxon>Caulobacterales</taxon>
        <taxon>Caulobacteraceae</taxon>
        <taxon>Phenylobacterium</taxon>
    </lineage>
</organism>
<keyword evidence="1" id="KW-0808">Transferase</keyword>
<dbReference type="EMBL" id="JACIDK010000003">
    <property type="protein sequence ID" value="MBB3891999.1"/>
    <property type="molecule type" value="Genomic_DNA"/>
</dbReference>
<dbReference type="PANTHER" id="PTHR43800:SF1">
    <property type="entry name" value="PEPTIDYL-LYSINE N-ACETYLTRANSFERASE YJAB"/>
    <property type="match status" value="1"/>
</dbReference>
<evidence type="ECO:0000256" key="1">
    <source>
        <dbReference type="ARBA" id="ARBA00022679"/>
    </source>
</evidence>
<reference evidence="4 5" key="1">
    <citation type="submission" date="2020-08" db="EMBL/GenBank/DDBJ databases">
        <title>Genomic Encyclopedia of Type Strains, Phase IV (KMG-IV): sequencing the most valuable type-strain genomes for metagenomic binning, comparative biology and taxonomic classification.</title>
        <authorList>
            <person name="Goeker M."/>
        </authorList>
    </citation>
    <scope>NUCLEOTIDE SEQUENCE [LARGE SCALE GENOMIC DNA]</scope>
    <source>
        <strain evidence="4 5">DSM 21793</strain>
    </source>
</reference>
<evidence type="ECO:0000259" key="3">
    <source>
        <dbReference type="PROSITE" id="PS51186"/>
    </source>
</evidence>
<dbReference type="InterPro" id="IPR016181">
    <property type="entry name" value="Acyl_CoA_acyltransferase"/>
</dbReference>
<evidence type="ECO:0000313" key="4">
    <source>
        <dbReference type="EMBL" id="MBB3891999.1"/>
    </source>
</evidence>
<sequence length="147" mass="15688">MSVQIRPFAEADRPACQAIAASAALTSYGAHMPPESFGPHEPLEPADQRAVAVVDGEIVGFIEVVGAHVSNVFVGPAAQGKGVGALMMAWAEAQTDGPLTLSVFTVNPNARRFYERLGFVVEGIKTIAFAGGEHEVWRMRKDRAARL</sequence>